<dbReference type="AlphaFoldDB" id="A0A229UVQ0"/>
<dbReference type="PANTHER" id="PTHR38664">
    <property type="entry name" value="SLR0058 PROTEIN"/>
    <property type="match status" value="1"/>
</dbReference>
<name>A0A229UVQ0_9BACL</name>
<dbReference type="PANTHER" id="PTHR38664:SF1">
    <property type="entry name" value="SLR0058 PROTEIN"/>
    <property type="match status" value="1"/>
</dbReference>
<sequence>MRDFLDKAVSLGLGFAVASKEQAEKFVDELIKKGELNKAESQQFVDELVKKGQEAQSALEVKVREYLHKAVHEMNLTTKEDYVRLKNRVAELELRVAQLEGSPAAQDSLPPGES</sequence>
<dbReference type="EMBL" id="NMQW01000005">
    <property type="protein sequence ID" value="OXM87484.1"/>
    <property type="molecule type" value="Genomic_DNA"/>
</dbReference>
<accession>A0A229UVQ0</accession>
<organism evidence="2 3">
    <name type="scientific">Paenibacillus rigui</name>
    <dbReference type="NCBI Taxonomy" id="554312"/>
    <lineage>
        <taxon>Bacteria</taxon>
        <taxon>Bacillati</taxon>
        <taxon>Bacillota</taxon>
        <taxon>Bacilli</taxon>
        <taxon>Bacillales</taxon>
        <taxon>Paenibacillaceae</taxon>
        <taxon>Paenibacillus</taxon>
    </lineage>
</organism>
<evidence type="ECO:0000256" key="1">
    <source>
        <dbReference type="SAM" id="Coils"/>
    </source>
</evidence>
<dbReference type="OrthoDB" id="191894at2"/>
<protein>
    <recommendedName>
        <fullName evidence="4">Polyhydroxyalkanoate synthesis regulator</fullName>
    </recommendedName>
</protein>
<evidence type="ECO:0008006" key="4">
    <source>
        <dbReference type="Google" id="ProtNLM"/>
    </source>
</evidence>
<dbReference type="InterPro" id="IPR008769">
    <property type="entry name" value="PhaF_PhaI"/>
</dbReference>
<feature type="coiled-coil region" evidence="1">
    <location>
        <begin position="75"/>
        <end position="102"/>
    </location>
</feature>
<reference evidence="2 3" key="1">
    <citation type="submission" date="2017-07" db="EMBL/GenBank/DDBJ databases">
        <title>Genome sequencing and assembly of Paenibacillus rigui.</title>
        <authorList>
            <person name="Mayilraj S."/>
        </authorList>
    </citation>
    <scope>NUCLEOTIDE SEQUENCE [LARGE SCALE GENOMIC DNA]</scope>
    <source>
        <strain evidence="2 3">JCM 16352</strain>
    </source>
</reference>
<dbReference type="NCBIfam" id="NF047773">
    <property type="entry name" value="phas_rel_Lepto"/>
    <property type="match status" value="1"/>
</dbReference>
<evidence type="ECO:0000313" key="3">
    <source>
        <dbReference type="Proteomes" id="UP000215509"/>
    </source>
</evidence>
<keyword evidence="3" id="KW-1185">Reference proteome</keyword>
<proteinExistence type="predicted"/>
<comment type="caution">
    <text evidence="2">The sequence shown here is derived from an EMBL/GenBank/DDBJ whole genome shotgun (WGS) entry which is preliminary data.</text>
</comment>
<dbReference type="Proteomes" id="UP000215509">
    <property type="component" value="Unassembled WGS sequence"/>
</dbReference>
<gene>
    <name evidence="2" type="ORF">CF651_05130</name>
</gene>
<dbReference type="RefSeq" id="WP_094013781.1">
    <property type="nucleotide sequence ID" value="NZ_NMQW01000005.1"/>
</dbReference>
<keyword evidence="1" id="KW-0175">Coiled coil</keyword>
<evidence type="ECO:0000313" key="2">
    <source>
        <dbReference type="EMBL" id="OXM87484.1"/>
    </source>
</evidence>